<keyword evidence="5 6" id="KW-0961">Cell wall biogenesis/degradation</keyword>
<keyword evidence="3 6" id="KW-0133">Cell shape</keyword>
<feature type="region of interest" description="Disordered" evidence="7">
    <location>
        <begin position="71"/>
        <end position="197"/>
    </location>
</feature>
<keyword evidence="1 6" id="KW-0963">Cytoplasm</keyword>
<dbReference type="InterPro" id="IPR034079">
    <property type="entry name" value="R3H_KhpB"/>
</dbReference>
<dbReference type="Pfam" id="PF01424">
    <property type="entry name" value="R3H"/>
    <property type="match status" value="1"/>
</dbReference>
<feature type="region of interest" description="Jag_N domain" evidence="6">
    <location>
        <begin position="6"/>
        <end position="56"/>
    </location>
</feature>
<dbReference type="InterPro" id="IPR015946">
    <property type="entry name" value="KH_dom-like_a/b"/>
</dbReference>
<evidence type="ECO:0000256" key="2">
    <source>
        <dbReference type="ARBA" id="ARBA00022884"/>
    </source>
</evidence>
<dbReference type="SMART" id="SM01245">
    <property type="entry name" value="Jag_N"/>
    <property type="match status" value="1"/>
</dbReference>
<dbReference type="EMBL" id="FLUQ01000001">
    <property type="protein sequence ID" value="SBV91629.1"/>
    <property type="molecule type" value="Genomic_DNA"/>
</dbReference>
<dbReference type="CDD" id="cd02414">
    <property type="entry name" value="KH-II_Jag"/>
    <property type="match status" value="1"/>
</dbReference>
<accession>A0A212IWT0</accession>
<dbReference type="InterPro" id="IPR038008">
    <property type="entry name" value="Jag_KH"/>
</dbReference>
<dbReference type="InterPro" id="IPR038247">
    <property type="entry name" value="Jag_N_dom_sf"/>
</dbReference>
<dbReference type="AlphaFoldDB" id="A0A212IWT0"/>
<dbReference type="Pfam" id="PF13083">
    <property type="entry name" value="KH_KhpA-B"/>
    <property type="match status" value="1"/>
</dbReference>
<dbReference type="SUPFAM" id="SSF82708">
    <property type="entry name" value="R3H domain"/>
    <property type="match status" value="1"/>
</dbReference>
<dbReference type="Pfam" id="PF14804">
    <property type="entry name" value="Jag_N"/>
    <property type="match status" value="1"/>
</dbReference>
<evidence type="ECO:0000256" key="7">
    <source>
        <dbReference type="SAM" id="MobiDB-lite"/>
    </source>
</evidence>
<comment type="function">
    <text evidence="6">A probable RNA chaperone. Forms a complex with KhpA which binds to cellular RNA and controls its expression. Plays a role in peptidoglycan (PG) homeostasis and cell length regulation.</text>
</comment>
<dbReference type="Gene3D" id="3.30.300.20">
    <property type="match status" value="1"/>
</dbReference>
<protein>
    <recommendedName>
        <fullName evidence="6">RNA-binding protein KhpB</fullName>
    </recommendedName>
    <alternativeName>
        <fullName evidence="6">RNA-binding protein EloR</fullName>
    </alternativeName>
</protein>
<dbReference type="GO" id="GO:0071555">
    <property type="term" value="P:cell wall organization"/>
    <property type="evidence" value="ECO:0007669"/>
    <property type="project" value="UniProtKB-KW"/>
</dbReference>
<dbReference type="InterPro" id="IPR032782">
    <property type="entry name" value="KhpB_N"/>
</dbReference>
<dbReference type="PROSITE" id="PS51061">
    <property type="entry name" value="R3H"/>
    <property type="match status" value="1"/>
</dbReference>
<dbReference type="InterPro" id="IPR036867">
    <property type="entry name" value="R3H_dom_sf"/>
</dbReference>
<dbReference type="CDD" id="cd02644">
    <property type="entry name" value="R3H_jag"/>
    <property type="match status" value="1"/>
</dbReference>
<dbReference type="GO" id="GO:0009252">
    <property type="term" value="P:peptidoglycan biosynthetic process"/>
    <property type="evidence" value="ECO:0007669"/>
    <property type="project" value="UniProtKB-UniRule"/>
</dbReference>
<reference evidence="9" key="1">
    <citation type="submission" date="2016-04" db="EMBL/GenBank/DDBJ databases">
        <authorList>
            <person name="Evans L.H."/>
            <person name="Alamgir A."/>
            <person name="Owens N."/>
            <person name="Weber N.D."/>
            <person name="Virtaneva K."/>
            <person name="Barbian K."/>
            <person name="Babar A."/>
            <person name="Rosenke K."/>
        </authorList>
    </citation>
    <scope>NUCLEOTIDE SEQUENCE</scope>
    <source>
        <strain evidence="9">86</strain>
    </source>
</reference>
<evidence type="ECO:0000256" key="1">
    <source>
        <dbReference type="ARBA" id="ARBA00022490"/>
    </source>
</evidence>
<feature type="compositionally biased region" description="Basic and acidic residues" evidence="7">
    <location>
        <begin position="82"/>
        <end position="107"/>
    </location>
</feature>
<proteinExistence type="inferred from homology"/>
<evidence type="ECO:0000256" key="5">
    <source>
        <dbReference type="ARBA" id="ARBA00023316"/>
    </source>
</evidence>
<evidence type="ECO:0000256" key="6">
    <source>
        <dbReference type="HAMAP-Rule" id="MF_00867"/>
    </source>
</evidence>
<dbReference type="PANTHER" id="PTHR35800:SF1">
    <property type="entry name" value="RNA-BINDING PROTEIN KHPB"/>
    <property type="match status" value="1"/>
</dbReference>
<evidence type="ECO:0000313" key="9">
    <source>
        <dbReference type="EMBL" id="SBV91629.1"/>
    </source>
</evidence>
<dbReference type="PANTHER" id="PTHR35800">
    <property type="entry name" value="PROTEIN JAG"/>
    <property type="match status" value="1"/>
</dbReference>
<feature type="compositionally biased region" description="Low complexity" evidence="7">
    <location>
        <begin position="113"/>
        <end position="132"/>
    </location>
</feature>
<dbReference type="Gene3D" id="3.30.1370.50">
    <property type="entry name" value="R3H-like domain"/>
    <property type="match status" value="1"/>
</dbReference>
<dbReference type="InterPro" id="IPR039247">
    <property type="entry name" value="KhpB"/>
</dbReference>
<evidence type="ECO:0000256" key="3">
    <source>
        <dbReference type="ARBA" id="ARBA00022960"/>
    </source>
</evidence>
<dbReference type="GO" id="GO:0003723">
    <property type="term" value="F:RNA binding"/>
    <property type="evidence" value="ECO:0007669"/>
    <property type="project" value="UniProtKB-UniRule"/>
</dbReference>
<keyword evidence="4 6" id="KW-0143">Chaperone</keyword>
<comment type="similarity">
    <text evidence="6">Belongs to the KhpB RNA-binding protein family.</text>
</comment>
<comment type="subunit">
    <text evidence="6">Forms a complex with KhpA.</text>
</comment>
<organism evidence="9">
    <name type="scientific">uncultured delta proteobacterium</name>
    <dbReference type="NCBI Taxonomy" id="34034"/>
    <lineage>
        <taxon>Bacteria</taxon>
        <taxon>Deltaproteobacteria</taxon>
        <taxon>environmental samples</taxon>
    </lineage>
</organism>
<comment type="domain">
    <text evidence="6">Has an N-terminal Jag-N domain and 2 RNA-binding domains (KH and R3H).</text>
</comment>
<dbReference type="HAMAP" id="MF_00867">
    <property type="entry name" value="KhpB"/>
    <property type="match status" value="1"/>
</dbReference>
<dbReference type="Gene3D" id="3.30.30.80">
    <property type="entry name" value="probable RNA-binding protein from clostridium symbiosum atcc 14940"/>
    <property type="match status" value="1"/>
</dbReference>
<dbReference type="InterPro" id="IPR001374">
    <property type="entry name" value="R3H_dom"/>
</dbReference>
<sequence>MSGYKEFEGKTLDEAIRDACAYYDATRDKLEIDILNDAKGGIFGLVGAKKARVRAKLVELSSVLDGLESLADKGKQQKKKHDAPQGEPRRNGKREARDEAPRKDRSPRPAQPEPAEAAFAEAAFAEATSAPAVEEETAQEAARADDAKRARGRSGGRLARAPRRESPRNEGQRRAKQDQPAKEAESARSNGIHDNDIADIDVDGEEFSRVPFDQLDAAELENAAREIVSRLTAPFLGDVTINVAIGNDRVRVSLNDVEDPGLLIGRDGQTLASLQYLVTRMLSNRMKALLRVQIDAGDYRERQDERLRELALSLAEKVKAGGRPQVTRPLSSYHRRVIHLTLQDDPQIQTHSKGEGEMKRVMVARRKTPA</sequence>
<feature type="domain" description="R3H" evidence="8">
    <location>
        <begin position="301"/>
        <end position="367"/>
    </location>
</feature>
<dbReference type="GO" id="GO:0008360">
    <property type="term" value="P:regulation of cell shape"/>
    <property type="evidence" value="ECO:0007669"/>
    <property type="project" value="UniProtKB-KW"/>
</dbReference>
<keyword evidence="2 6" id="KW-0694">RNA-binding</keyword>
<feature type="compositionally biased region" description="Basic and acidic residues" evidence="7">
    <location>
        <begin position="162"/>
        <end position="196"/>
    </location>
</feature>
<dbReference type="NCBIfam" id="NF041568">
    <property type="entry name" value="Jag_EloR"/>
    <property type="match status" value="1"/>
</dbReference>
<feature type="region of interest" description="Disordered" evidence="7">
    <location>
        <begin position="348"/>
        <end position="370"/>
    </location>
</feature>
<dbReference type="SMART" id="SM00393">
    <property type="entry name" value="R3H"/>
    <property type="match status" value="1"/>
</dbReference>
<comment type="subcellular location">
    <subcellularLocation>
        <location evidence="6">Cytoplasm</location>
    </subcellularLocation>
</comment>
<evidence type="ECO:0000259" key="8">
    <source>
        <dbReference type="PROSITE" id="PS51061"/>
    </source>
</evidence>
<name>A0A212IWT0_9DELT</name>
<dbReference type="GO" id="GO:0005737">
    <property type="term" value="C:cytoplasm"/>
    <property type="evidence" value="ECO:0007669"/>
    <property type="project" value="UniProtKB-SubCell"/>
</dbReference>
<evidence type="ECO:0000256" key="4">
    <source>
        <dbReference type="ARBA" id="ARBA00023186"/>
    </source>
</evidence>
<gene>
    <name evidence="6" type="primary">khpB</name>
    <name evidence="6" type="synonym">eloR</name>
    <name evidence="9" type="ORF">KL86DPRO_10224</name>
</gene>